<keyword evidence="4" id="KW-1185">Reference proteome</keyword>
<keyword evidence="3" id="KW-0808">Transferase</keyword>
<dbReference type="Pfam" id="PF19259">
    <property type="entry name" value="Ty3_capsid"/>
    <property type="match status" value="1"/>
</dbReference>
<comment type="caution">
    <text evidence="3">The sequence shown here is derived from an EMBL/GenBank/DDBJ whole genome shotgun (WGS) entry which is preliminary data.</text>
</comment>
<reference evidence="3" key="2">
    <citation type="submission" date="2022-01" db="EMBL/GenBank/DDBJ databases">
        <authorList>
            <person name="Yamashiro T."/>
            <person name="Shiraishi A."/>
            <person name="Satake H."/>
            <person name="Nakayama K."/>
        </authorList>
    </citation>
    <scope>NUCLEOTIDE SEQUENCE</scope>
</reference>
<dbReference type="EMBL" id="BQNB010013542">
    <property type="protein sequence ID" value="GJT17275.1"/>
    <property type="molecule type" value="Genomic_DNA"/>
</dbReference>
<keyword evidence="3" id="KW-0548">Nucleotidyltransferase</keyword>
<dbReference type="GO" id="GO:0003964">
    <property type="term" value="F:RNA-directed DNA polymerase activity"/>
    <property type="evidence" value="ECO:0007669"/>
    <property type="project" value="UniProtKB-KW"/>
</dbReference>
<protein>
    <submittedName>
        <fullName evidence="3">Reverse transcriptase domain-containing protein</fullName>
    </submittedName>
</protein>
<sequence length="331" mass="36770">MVLKIDIMDPVMQSTTLHSHSRVIPHSIHSDDGNPTSANIKQAPWQILTGPAGAGGVGAARAGGVGLAGDEGAGPVGDIAGGNVACKARGCSYKTFLNYNPHTFSGTEGAGYAMTWWKDFVHSMGIDTAYLTAWEEFKKMMINEYCPRNELQRMEQELWNLTVKGDDIARYTNSFHELTVMCPTMVTSEYKKIKRYIWGLPKRIQGNVTSSKPATIHEAIRMAHNLMDQVVRANATRSIEANKRKWEDHQSGSNNNRNNHHYQQNRRQEAVKAYTIALVEGKVYARNLPLCNRCKLHHTGMCIVKCKNCQRVGHQTKDSRGKTPATGSNGQ</sequence>
<evidence type="ECO:0000256" key="1">
    <source>
        <dbReference type="SAM" id="MobiDB-lite"/>
    </source>
</evidence>
<gene>
    <name evidence="3" type="ORF">Tco_0875981</name>
</gene>
<evidence type="ECO:0000313" key="4">
    <source>
        <dbReference type="Proteomes" id="UP001151760"/>
    </source>
</evidence>
<feature type="region of interest" description="Disordered" evidence="1">
    <location>
        <begin position="241"/>
        <end position="267"/>
    </location>
</feature>
<name>A0ABQ5BQZ8_9ASTR</name>
<evidence type="ECO:0000259" key="2">
    <source>
        <dbReference type="Pfam" id="PF19259"/>
    </source>
</evidence>
<feature type="compositionally biased region" description="Basic and acidic residues" evidence="1">
    <location>
        <begin position="241"/>
        <end position="250"/>
    </location>
</feature>
<proteinExistence type="predicted"/>
<reference evidence="3" key="1">
    <citation type="journal article" date="2022" name="Int. J. Mol. Sci.">
        <title>Draft Genome of Tanacetum Coccineum: Genomic Comparison of Closely Related Tanacetum-Family Plants.</title>
        <authorList>
            <person name="Yamashiro T."/>
            <person name="Shiraishi A."/>
            <person name="Nakayama K."/>
            <person name="Satake H."/>
        </authorList>
    </citation>
    <scope>NUCLEOTIDE SEQUENCE</scope>
</reference>
<evidence type="ECO:0000313" key="3">
    <source>
        <dbReference type="EMBL" id="GJT17275.1"/>
    </source>
</evidence>
<accession>A0ABQ5BQZ8</accession>
<organism evidence="3 4">
    <name type="scientific">Tanacetum coccineum</name>
    <dbReference type="NCBI Taxonomy" id="301880"/>
    <lineage>
        <taxon>Eukaryota</taxon>
        <taxon>Viridiplantae</taxon>
        <taxon>Streptophyta</taxon>
        <taxon>Embryophyta</taxon>
        <taxon>Tracheophyta</taxon>
        <taxon>Spermatophyta</taxon>
        <taxon>Magnoliopsida</taxon>
        <taxon>eudicotyledons</taxon>
        <taxon>Gunneridae</taxon>
        <taxon>Pentapetalae</taxon>
        <taxon>asterids</taxon>
        <taxon>campanulids</taxon>
        <taxon>Asterales</taxon>
        <taxon>Asteraceae</taxon>
        <taxon>Asteroideae</taxon>
        <taxon>Anthemideae</taxon>
        <taxon>Anthemidinae</taxon>
        <taxon>Tanacetum</taxon>
    </lineage>
</organism>
<dbReference type="Proteomes" id="UP001151760">
    <property type="component" value="Unassembled WGS sequence"/>
</dbReference>
<feature type="domain" description="Ty3 transposon capsid-like protein" evidence="2">
    <location>
        <begin position="103"/>
        <end position="227"/>
    </location>
</feature>
<dbReference type="InterPro" id="IPR045358">
    <property type="entry name" value="Ty3_capsid"/>
</dbReference>
<keyword evidence="3" id="KW-0695">RNA-directed DNA polymerase</keyword>